<accession>A0A382XYX0</accession>
<name>A0A382XYX0_9ZZZZ</name>
<dbReference type="GO" id="GO:0005829">
    <property type="term" value="C:cytosol"/>
    <property type="evidence" value="ECO:0007669"/>
    <property type="project" value="TreeGrafter"/>
</dbReference>
<reference evidence="2" key="1">
    <citation type="submission" date="2018-05" db="EMBL/GenBank/DDBJ databases">
        <authorList>
            <person name="Lanie J.A."/>
            <person name="Ng W.-L."/>
            <person name="Kazmierczak K.M."/>
            <person name="Andrzejewski T.M."/>
            <person name="Davidsen T.M."/>
            <person name="Wayne K.J."/>
            <person name="Tettelin H."/>
            <person name="Glass J.I."/>
            <person name="Rusch D."/>
            <person name="Podicherti R."/>
            <person name="Tsui H.-C.T."/>
            <person name="Winkler M.E."/>
        </authorList>
    </citation>
    <scope>NUCLEOTIDE SEQUENCE</scope>
</reference>
<dbReference type="EMBL" id="UINC01171338">
    <property type="protein sequence ID" value="SVD75855.1"/>
    <property type="molecule type" value="Genomic_DNA"/>
</dbReference>
<dbReference type="InterPro" id="IPR016188">
    <property type="entry name" value="PurM-like_N"/>
</dbReference>
<dbReference type="InterPro" id="IPR004733">
    <property type="entry name" value="PurM_cligase"/>
</dbReference>
<sequence length="142" mass="14722">MNKSKKNNYSYGSSGVNVELGRKFVKMIKLLAQRTKTSANTPQIGGFGAVFDIGSSGFKDPLLVAATDGVGTKLLLAKEASAHKAVGVDLVAMCVNDLVVQGAKPLFFLDYIAAGNLDISVGTQIVEGIAQGCKEAGCVLIG</sequence>
<dbReference type="AlphaFoldDB" id="A0A382XYX0"/>
<proteinExistence type="predicted"/>
<dbReference type="Gene3D" id="3.30.1330.10">
    <property type="entry name" value="PurM-like, N-terminal domain"/>
    <property type="match status" value="1"/>
</dbReference>
<dbReference type="InterPro" id="IPR036921">
    <property type="entry name" value="PurM-like_N_sf"/>
</dbReference>
<dbReference type="PANTHER" id="PTHR10520:SF12">
    <property type="entry name" value="TRIFUNCTIONAL PURINE BIOSYNTHETIC PROTEIN ADENOSINE-3"/>
    <property type="match status" value="1"/>
</dbReference>
<protein>
    <recommendedName>
        <fullName evidence="1">PurM-like N-terminal domain-containing protein</fullName>
    </recommendedName>
</protein>
<feature type="domain" description="PurM-like N-terminal" evidence="1">
    <location>
        <begin position="61"/>
        <end position="142"/>
    </location>
</feature>
<dbReference type="GO" id="GO:0006189">
    <property type="term" value="P:'de novo' IMP biosynthetic process"/>
    <property type="evidence" value="ECO:0007669"/>
    <property type="project" value="InterPro"/>
</dbReference>
<dbReference type="GO" id="GO:0004641">
    <property type="term" value="F:phosphoribosylformylglycinamidine cyclo-ligase activity"/>
    <property type="evidence" value="ECO:0007669"/>
    <property type="project" value="InterPro"/>
</dbReference>
<dbReference type="Pfam" id="PF00586">
    <property type="entry name" value="AIRS"/>
    <property type="match status" value="1"/>
</dbReference>
<dbReference type="GO" id="GO:0046084">
    <property type="term" value="P:adenine biosynthetic process"/>
    <property type="evidence" value="ECO:0007669"/>
    <property type="project" value="TreeGrafter"/>
</dbReference>
<gene>
    <name evidence="2" type="ORF">METZ01_LOCUS428709</name>
</gene>
<dbReference type="SUPFAM" id="SSF55326">
    <property type="entry name" value="PurM N-terminal domain-like"/>
    <property type="match status" value="1"/>
</dbReference>
<feature type="non-terminal residue" evidence="2">
    <location>
        <position position="142"/>
    </location>
</feature>
<evidence type="ECO:0000259" key="1">
    <source>
        <dbReference type="Pfam" id="PF00586"/>
    </source>
</evidence>
<dbReference type="GO" id="GO:0004637">
    <property type="term" value="F:phosphoribosylamine-glycine ligase activity"/>
    <property type="evidence" value="ECO:0007669"/>
    <property type="project" value="TreeGrafter"/>
</dbReference>
<organism evidence="2">
    <name type="scientific">marine metagenome</name>
    <dbReference type="NCBI Taxonomy" id="408172"/>
    <lineage>
        <taxon>unclassified sequences</taxon>
        <taxon>metagenomes</taxon>
        <taxon>ecological metagenomes</taxon>
    </lineage>
</organism>
<evidence type="ECO:0000313" key="2">
    <source>
        <dbReference type="EMBL" id="SVD75855.1"/>
    </source>
</evidence>
<dbReference type="PANTHER" id="PTHR10520">
    <property type="entry name" value="TRIFUNCTIONAL PURINE BIOSYNTHETIC PROTEIN ADENOSINE-3-RELATED"/>
    <property type="match status" value="1"/>
</dbReference>